<dbReference type="PANTHER" id="PTHR33507">
    <property type="entry name" value="INNER MEMBRANE PROTEIN YBBJ"/>
    <property type="match status" value="1"/>
</dbReference>
<evidence type="ECO:0000256" key="3">
    <source>
        <dbReference type="ARBA" id="ARBA00022989"/>
    </source>
</evidence>
<evidence type="ECO:0000313" key="7">
    <source>
        <dbReference type="EMBL" id="PVZ11699.1"/>
    </source>
</evidence>
<dbReference type="AlphaFoldDB" id="A0A2U1FHQ1"/>
<feature type="domain" description="NfeD-like C-terminal" evidence="6">
    <location>
        <begin position="96"/>
        <end position="152"/>
    </location>
</feature>
<keyword evidence="7" id="KW-0645">Protease</keyword>
<accession>A0A2U1FHQ1</accession>
<dbReference type="InterPro" id="IPR012340">
    <property type="entry name" value="NA-bd_OB-fold"/>
</dbReference>
<keyword evidence="7" id="KW-0378">Hydrolase</keyword>
<comment type="subcellular location">
    <subcellularLocation>
        <location evidence="1">Membrane</location>
        <topology evidence="1">Multi-pass membrane protein</topology>
    </subcellularLocation>
</comment>
<dbReference type="GO" id="GO:0006508">
    <property type="term" value="P:proteolysis"/>
    <property type="evidence" value="ECO:0007669"/>
    <property type="project" value="UniProtKB-KW"/>
</dbReference>
<feature type="transmembrane region" description="Helical" evidence="5">
    <location>
        <begin position="6"/>
        <end position="26"/>
    </location>
</feature>
<dbReference type="SUPFAM" id="SSF141322">
    <property type="entry name" value="NfeD domain-like"/>
    <property type="match status" value="1"/>
</dbReference>
<comment type="caution">
    <text evidence="7">The sequence shown here is derived from an EMBL/GenBank/DDBJ whole genome shotgun (WGS) entry which is preliminary data.</text>
</comment>
<dbReference type="PANTHER" id="PTHR33507:SF3">
    <property type="entry name" value="INNER MEMBRANE PROTEIN YBBJ"/>
    <property type="match status" value="1"/>
</dbReference>
<protein>
    <submittedName>
        <fullName evidence="7">Membrane protein implicated in regulation of membrane protease activity</fullName>
    </submittedName>
</protein>
<keyword evidence="4 5" id="KW-0472">Membrane</keyword>
<evidence type="ECO:0000313" key="8">
    <source>
        <dbReference type="Proteomes" id="UP000245639"/>
    </source>
</evidence>
<evidence type="ECO:0000256" key="2">
    <source>
        <dbReference type="ARBA" id="ARBA00022692"/>
    </source>
</evidence>
<dbReference type="Pfam" id="PF01957">
    <property type="entry name" value="NfeD"/>
    <property type="match status" value="1"/>
</dbReference>
<dbReference type="GO" id="GO:0008233">
    <property type="term" value="F:peptidase activity"/>
    <property type="evidence" value="ECO:0007669"/>
    <property type="project" value="UniProtKB-KW"/>
</dbReference>
<dbReference type="InterPro" id="IPR002810">
    <property type="entry name" value="NfeD-like_C"/>
</dbReference>
<dbReference type="GO" id="GO:0005886">
    <property type="term" value="C:plasma membrane"/>
    <property type="evidence" value="ECO:0007669"/>
    <property type="project" value="TreeGrafter"/>
</dbReference>
<reference evidence="7 8" key="1">
    <citation type="submission" date="2018-04" db="EMBL/GenBank/DDBJ databases">
        <title>Genomic Encyclopedia of Type Strains, Phase IV (KMG-IV): sequencing the most valuable type-strain genomes for metagenomic binning, comparative biology and taxonomic classification.</title>
        <authorList>
            <person name="Goeker M."/>
        </authorList>
    </citation>
    <scope>NUCLEOTIDE SEQUENCE [LARGE SCALE GENOMIC DNA]</scope>
    <source>
        <strain evidence="7 8">DSM 45771</strain>
    </source>
</reference>
<feature type="transmembrane region" description="Helical" evidence="5">
    <location>
        <begin position="59"/>
        <end position="77"/>
    </location>
</feature>
<name>A0A2U1FHQ1_9PSEU</name>
<keyword evidence="3 5" id="KW-1133">Transmembrane helix</keyword>
<organism evidence="7 8">
    <name type="scientific">Actinomycetospora cinnamomea</name>
    <dbReference type="NCBI Taxonomy" id="663609"/>
    <lineage>
        <taxon>Bacteria</taxon>
        <taxon>Bacillati</taxon>
        <taxon>Actinomycetota</taxon>
        <taxon>Actinomycetes</taxon>
        <taxon>Pseudonocardiales</taxon>
        <taxon>Pseudonocardiaceae</taxon>
        <taxon>Actinomycetospora</taxon>
    </lineage>
</organism>
<evidence type="ECO:0000256" key="1">
    <source>
        <dbReference type="ARBA" id="ARBA00004141"/>
    </source>
</evidence>
<evidence type="ECO:0000256" key="5">
    <source>
        <dbReference type="SAM" id="Phobius"/>
    </source>
</evidence>
<gene>
    <name evidence="7" type="ORF">C8D89_10329</name>
</gene>
<dbReference type="EMBL" id="QEKW01000003">
    <property type="protein sequence ID" value="PVZ11699.1"/>
    <property type="molecule type" value="Genomic_DNA"/>
</dbReference>
<evidence type="ECO:0000259" key="6">
    <source>
        <dbReference type="Pfam" id="PF01957"/>
    </source>
</evidence>
<dbReference type="Proteomes" id="UP000245639">
    <property type="component" value="Unassembled WGS sequence"/>
</dbReference>
<keyword evidence="2 5" id="KW-0812">Transmembrane</keyword>
<dbReference type="Gene3D" id="2.40.50.140">
    <property type="entry name" value="Nucleic acid-binding proteins"/>
    <property type="match status" value="1"/>
</dbReference>
<keyword evidence="8" id="KW-1185">Reference proteome</keyword>
<sequence length="168" mass="16587">MTVASGTLGDVIPLLWLIAGVLLVAAEMLSGEFVLLMLGGAALAAAGASALGVPLGADVAVFALAAAALVLLARPALRRRLDRRAPDGEVNAGPRALLGVPAEVVETIHGPEAGTVRIAGALWTARALDEGDVLAAGEAVIVVDIRGATAVVAGSGATTPHPPLQGES</sequence>
<dbReference type="InterPro" id="IPR052165">
    <property type="entry name" value="Membrane_assoc_protease"/>
</dbReference>
<proteinExistence type="predicted"/>
<evidence type="ECO:0000256" key="4">
    <source>
        <dbReference type="ARBA" id="ARBA00023136"/>
    </source>
</evidence>